<proteinExistence type="predicted"/>
<dbReference type="EMBL" id="BFEA01000316">
    <property type="protein sequence ID" value="GBG79316.1"/>
    <property type="molecule type" value="Genomic_DNA"/>
</dbReference>
<evidence type="ECO:0000313" key="3">
    <source>
        <dbReference type="Proteomes" id="UP000265515"/>
    </source>
</evidence>
<feature type="region of interest" description="Disordered" evidence="1">
    <location>
        <begin position="122"/>
        <end position="158"/>
    </location>
</feature>
<organism evidence="2 3">
    <name type="scientific">Chara braunii</name>
    <name type="common">Braun's stonewort</name>
    <dbReference type="NCBI Taxonomy" id="69332"/>
    <lineage>
        <taxon>Eukaryota</taxon>
        <taxon>Viridiplantae</taxon>
        <taxon>Streptophyta</taxon>
        <taxon>Charophyceae</taxon>
        <taxon>Charales</taxon>
        <taxon>Characeae</taxon>
        <taxon>Chara</taxon>
    </lineage>
</organism>
<dbReference type="AlphaFoldDB" id="A0A388LAK1"/>
<dbReference type="Proteomes" id="UP000265515">
    <property type="component" value="Unassembled WGS sequence"/>
</dbReference>
<name>A0A388LAK1_CHABU</name>
<keyword evidence="3" id="KW-1185">Reference proteome</keyword>
<accession>A0A388LAK1</accession>
<evidence type="ECO:0000313" key="2">
    <source>
        <dbReference type="EMBL" id="GBG79316.1"/>
    </source>
</evidence>
<feature type="region of interest" description="Disordered" evidence="1">
    <location>
        <begin position="22"/>
        <end position="55"/>
    </location>
</feature>
<dbReference type="Gramene" id="GBG79316">
    <property type="protein sequence ID" value="GBG79316"/>
    <property type="gene ID" value="CBR_g29465"/>
</dbReference>
<gene>
    <name evidence="2" type="ORF">CBR_g29465</name>
</gene>
<protein>
    <submittedName>
        <fullName evidence="2">Uncharacterized protein</fullName>
    </submittedName>
</protein>
<reference evidence="2 3" key="1">
    <citation type="journal article" date="2018" name="Cell">
        <title>The Chara Genome: Secondary Complexity and Implications for Plant Terrestrialization.</title>
        <authorList>
            <person name="Nishiyama T."/>
            <person name="Sakayama H."/>
            <person name="Vries J.D."/>
            <person name="Buschmann H."/>
            <person name="Saint-Marcoux D."/>
            <person name="Ullrich K.K."/>
            <person name="Haas F.B."/>
            <person name="Vanderstraeten L."/>
            <person name="Becker D."/>
            <person name="Lang D."/>
            <person name="Vosolsobe S."/>
            <person name="Rombauts S."/>
            <person name="Wilhelmsson P.K.I."/>
            <person name="Janitza P."/>
            <person name="Kern R."/>
            <person name="Heyl A."/>
            <person name="Rumpler F."/>
            <person name="Villalobos L.I.A.C."/>
            <person name="Clay J.M."/>
            <person name="Skokan R."/>
            <person name="Toyoda A."/>
            <person name="Suzuki Y."/>
            <person name="Kagoshima H."/>
            <person name="Schijlen E."/>
            <person name="Tajeshwar N."/>
            <person name="Catarino B."/>
            <person name="Hetherington A.J."/>
            <person name="Saltykova A."/>
            <person name="Bonnot C."/>
            <person name="Breuninger H."/>
            <person name="Symeonidi A."/>
            <person name="Radhakrishnan G.V."/>
            <person name="Van Nieuwerburgh F."/>
            <person name="Deforce D."/>
            <person name="Chang C."/>
            <person name="Karol K.G."/>
            <person name="Hedrich R."/>
            <person name="Ulvskov P."/>
            <person name="Glockner G."/>
            <person name="Delwiche C.F."/>
            <person name="Petrasek J."/>
            <person name="Van de Peer Y."/>
            <person name="Friml J."/>
            <person name="Beilby M."/>
            <person name="Dolan L."/>
            <person name="Kohara Y."/>
            <person name="Sugano S."/>
            <person name="Fujiyama A."/>
            <person name="Delaux P.-M."/>
            <person name="Quint M."/>
            <person name="TheiBen G."/>
            <person name="Hagemann M."/>
            <person name="Harholt J."/>
            <person name="Dunand C."/>
            <person name="Zachgo S."/>
            <person name="Langdale J."/>
            <person name="Maumus F."/>
            <person name="Straeten D.V.D."/>
            <person name="Gould S.B."/>
            <person name="Rensing S.A."/>
        </authorList>
    </citation>
    <scope>NUCLEOTIDE SEQUENCE [LARGE SCALE GENOMIC DNA]</scope>
    <source>
        <strain evidence="2 3">S276</strain>
    </source>
</reference>
<sequence>MESSSELAEIKGMLKLLMEEREVTKEKDKGKSKVDSTTRTKQSGCAKNRVPLNARTEEEVDEGGLAAYMKLRLEFYNSLHYTHVQDLCKEKQVTYYRKEIGAWELTKLDLQEYVDCIQQDRPTEAAECSKQQEVEDTTKNSPESGSPDVVSETDLSGK</sequence>
<comment type="caution">
    <text evidence="2">The sequence shown here is derived from an EMBL/GenBank/DDBJ whole genome shotgun (WGS) entry which is preliminary data.</text>
</comment>
<evidence type="ECO:0000256" key="1">
    <source>
        <dbReference type="SAM" id="MobiDB-lite"/>
    </source>
</evidence>
<feature type="compositionally biased region" description="Basic and acidic residues" evidence="1">
    <location>
        <begin position="22"/>
        <end position="38"/>
    </location>
</feature>